<proteinExistence type="predicted"/>
<feature type="region of interest" description="Disordered" evidence="1">
    <location>
        <begin position="66"/>
        <end position="132"/>
    </location>
</feature>
<protein>
    <submittedName>
        <fullName evidence="2">Uncharacterized protein</fullName>
    </submittedName>
</protein>
<comment type="caution">
    <text evidence="2">The sequence shown here is derived from an EMBL/GenBank/DDBJ whole genome shotgun (WGS) entry which is preliminary data.</text>
</comment>
<reference evidence="2 3" key="1">
    <citation type="journal article" date="2024" name="Nat. Commun.">
        <title>Phylogenomics reveals the evolutionary origins of lichenization in chlorophyte algae.</title>
        <authorList>
            <person name="Puginier C."/>
            <person name="Libourel C."/>
            <person name="Otte J."/>
            <person name="Skaloud P."/>
            <person name="Haon M."/>
            <person name="Grisel S."/>
            <person name="Petersen M."/>
            <person name="Berrin J.G."/>
            <person name="Delaux P.M."/>
            <person name="Dal Grande F."/>
            <person name="Keller J."/>
        </authorList>
    </citation>
    <scope>NUCLEOTIDE SEQUENCE [LARGE SCALE GENOMIC DNA]</scope>
    <source>
        <strain evidence="2 3">SAG 2145</strain>
    </source>
</reference>
<dbReference type="AlphaFoldDB" id="A0AAW1QZM5"/>
<evidence type="ECO:0000313" key="3">
    <source>
        <dbReference type="Proteomes" id="UP001438707"/>
    </source>
</evidence>
<name>A0AAW1QZM5_9CHLO</name>
<evidence type="ECO:0000313" key="2">
    <source>
        <dbReference type="EMBL" id="KAK9826949.1"/>
    </source>
</evidence>
<evidence type="ECO:0000256" key="1">
    <source>
        <dbReference type="SAM" id="MobiDB-lite"/>
    </source>
</evidence>
<keyword evidence="3" id="KW-1185">Reference proteome</keyword>
<accession>A0AAW1QZM5</accession>
<feature type="region of interest" description="Disordered" evidence="1">
    <location>
        <begin position="1"/>
        <end position="37"/>
    </location>
</feature>
<dbReference type="Proteomes" id="UP001438707">
    <property type="component" value="Unassembled WGS sequence"/>
</dbReference>
<gene>
    <name evidence="2" type="ORF">WJX74_001366</name>
</gene>
<sequence length="132" mass="15260">MSSEYEWIRPSPPRPRPGVSRPHTFLPRDTPPHPRAGVRRVFRRTAPRSLRNRSWVHEEMAEMSSEYEWIRPSPPRPRSGVSRPHTFRTQGLWGTTPHPRAGMRRMCRGTAPPGPPCSQKPLLGTRRNGRNE</sequence>
<dbReference type="EMBL" id="JALJOS010000019">
    <property type="protein sequence ID" value="KAK9826949.1"/>
    <property type="molecule type" value="Genomic_DNA"/>
</dbReference>
<organism evidence="2 3">
    <name type="scientific">Apatococcus lobatus</name>
    <dbReference type="NCBI Taxonomy" id="904363"/>
    <lineage>
        <taxon>Eukaryota</taxon>
        <taxon>Viridiplantae</taxon>
        <taxon>Chlorophyta</taxon>
        <taxon>core chlorophytes</taxon>
        <taxon>Trebouxiophyceae</taxon>
        <taxon>Chlorellales</taxon>
        <taxon>Chlorellaceae</taxon>
        <taxon>Apatococcus</taxon>
    </lineage>
</organism>